<gene>
    <name evidence="7" type="ORF">KOF26_06255</name>
</gene>
<evidence type="ECO:0000256" key="1">
    <source>
        <dbReference type="ARBA" id="ARBA00004141"/>
    </source>
</evidence>
<evidence type="ECO:0000256" key="3">
    <source>
        <dbReference type="ARBA" id="ARBA00022692"/>
    </source>
</evidence>
<feature type="transmembrane region" description="Helical" evidence="6">
    <location>
        <begin position="12"/>
        <end position="34"/>
    </location>
</feature>
<keyword evidence="3 6" id="KW-0812">Transmembrane</keyword>
<comment type="similarity">
    <text evidence="2">Belongs to the nurim family.</text>
</comment>
<feature type="transmembrane region" description="Helical" evidence="6">
    <location>
        <begin position="120"/>
        <end position="142"/>
    </location>
</feature>
<evidence type="ECO:0000313" key="8">
    <source>
        <dbReference type="Proteomes" id="UP000776276"/>
    </source>
</evidence>
<comment type="subcellular location">
    <subcellularLocation>
        <location evidence="1">Membrane</location>
        <topology evidence="1">Multi-pass membrane protein</topology>
    </subcellularLocation>
</comment>
<organism evidence="7 8">
    <name type="scientific">Sphingomonas quercus</name>
    <dbReference type="NCBI Taxonomy" id="2842451"/>
    <lineage>
        <taxon>Bacteria</taxon>
        <taxon>Pseudomonadati</taxon>
        <taxon>Pseudomonadota</taxon>
        <taxon>Alphaproteobacteria</taxon>
        <taxon>Sphingomonadales</taxon>
        <taxon>Sphingomonadaceae</taxon>
        <taxon>Sphingomonas</taxon>
    </lineage>
</organism>
<name>A0ABS6BIN6_9SPHN</name>
<sequence>MKRTGFMLYGGVAYIVFLLTFLYLVAFVAALPLVPRTIDFPASAMPAGLAMLVDLALVALFGVQHSVMARAGFKAAWTRIVPPAIERSSYMICACLALILLFVLWQPLPAWVWDVRDSAAAPWLWALAAAGWAIVLLSTFMISHFELFGLVQVWDHWRGAPAKPPSFRHPLFYRLVRHPLYSGFLIAFWVTPAMSYGHLLFAPRCRSTSSWRSSSRNAISCGCSARIMSATAPASAS</sequence>
<dbReference type="PANTHER" id="PTHR31040">
    <property type="entry name" value="NURIM"/>
    <property type="match status" value="1"/>
</dbReference>
<evidence type="ECO:0000256" key="4">
    <source>
        <dbReference type="ARBA" id="ARBA00022989"/>
    </source>
</evidence>
<protein>
    <submittedName>
        <fullName evidence="7">Isoprenylcysteine carboxylmethyltransferase family protein</fullName>
    </submittedName>
</protein>
<feature type="transmembrane region" description="Helical" evidence="6">
    <location>
        <begin position="88"/>
        <end position="108"/>
    </location>
</feature>
<feature type="transmembrane region" description="Helical" evidence="6">
    <location>
        <begin position="180"/>
        <end position="201"/>
    </location>
</feature>
<proteinExistence type="inferred from homology"/>
<evidence type="ECO:0000256" key="6">
    <source>
        <dbReference type="SAM" id="Phobius"/>
    </source>
</evidence>
<dbReference type="PANTHER" id="PTHR31040:SF1">
    <property type="entry name" value="NURIM"/>
    <property type="match status" value="1"/>
</dbReference>
<dbReference type="InterPro" id="IPR033580">
    <property type="entry name" value="Nurim-like"/>
</dbReference>
<feature type="transmembrane region" description="Helical" evidence="6">
    <location>
        <begin position="46"/>
        <end position="67"/>
    </location>
</feature>
<evidence type="ECO:0000313" key="7">
    <source>
        <dbReference type="EMBL" id="MBU3077467.1"/>
    </source>
</evidence>
<comment type="caution">
    <text evidence="7">The sequence shown here is derived from an EMBL/GenBank/DDBJ whole genome shotgun (WGS) entry which is preliminary data.</text>
</comment>
<evidence type="ECO:0000256" key="2">
    <source>
        <dbReference type="ARBA" id="ARBA00010631"/>
    </source>
</evidence>
<dbReference type="EMBL" id="JAHKRT010000003">
    <property type="protein sequence ID" value="MBU3077467.1"/>
    <property type="molecule type" value="Genomic_DNA"/>
</dbReference>
<dbReference type="Proteomes" id="UP000776276">
    <property type="component" value="Unassembled WGS sequence"/>
</dbReference>
<dbReference type="RefSeq" id="WP_216321966.1">
    <property type="nucleotide sequence ID" value="NZ_JAHKRT010000003.1"/>
</dbReference>
<keyword evidence="5 6" id="KW-0472">Membrane</keyword>
<keyword evidence="8" id="KW-1185">Reference proteome</keyword>
<accession>A0ABS6BIN6</accession>
<keyword evidence="4 6" id="KW-1133">Transmembrane helix</keyword>
<reference evidence="7 8" key="1">
    <citation type="submission" date="2021-06" db="EMBL/GenBank/DDBJ databases">
        <title>Sphingomonas sp. XMGL2, whole genome shotgun sequencing project.</title>
        <authorList>
            <person name="Zhao G."/>
            <person name="Shen L."/>
        </authorList>
    </citation>
    <scope>NUCLEOTIDE SEQUENCE [LARGE SCALE GENOMIC DNA]</scope>
    <source>
        <strain evidence="7 8">XMGL2</strain>
    </source>
</reference>
<evidence type="ECO:0000256" key="5">
    <source>
        <dbReference type="ARBA" id="ARBA00023136"/>
    </source>
</evidence>